<dbReference type="Pfam" id="PF13673">
    <property type="entry name" value="Acetyltransf_10"/>
    <property type="match status" value="1"/>
</dbReference>
<keyword evidence="2" id="KW-0012">Acyltransferase</keyword>
<name>A0A1J5SW51_9ZZZZ</name>
<gene>
    <name evidence="2" type="primary">yjcF_3</name>
    <name evidence="2" type="ORF">GALL_137440</name>
</gene>
<dbReference type="PANTHER" id="PTHR13355:SF11">
    <property type="entry name" value="GLUCOSAMINE 6-PHOSPHATE N-ACETYLTRANSFERASE"/>
    <property type="match status" value="1"/>
</dbReference>
<dbReference type="EC" id="2.3.1.-" evidence="2"/>
<evidence type="ECO:0000313" key="2">
    <source>
        <dbReference type="EMBL" id="OIR04262.1"/>
    </source>
</evidence>
<protein>
    <submittedName>
        <fullName evidence="2">Putative N-acetyltransferase YjcF</fullName>
        <ecNumber evidence="2">2.3.1.-</ecNumber>
    </submittedName>
</protein>
<comment type="caution">
    <text evidence="2">The sequence shown here is derived from an EMBL/GenBank/DDBJ whole genome shotgun (WGS) entry which is preliminary data.</text>
</comment>
<dbReference type="GO" id="GO:0004343">
    <property type="term" value="F:glucosamine 6-phosphate N-acetyltransferase activity"/>
    <property type="evidence" value="ECO:0007669"/>
    <property type="project" value="TreeGrafter"/>
</dbReference>
<feature type="domain" description="N-acetyltransferase" evidence="1">
    <location>
        <begin position="5"/>
        <end position="143"/>
    </location>
</feature>
<dbReference type="AlphaFoldDB" id="A0A1J5SW51"/>
<dbReference type="InterPro" id="IPR016181">
    <property type="entry name" value="Acyl_CoA_acyltransferase"/>
</dbReference>
<dbReference type="InterPro" id="IPR000182">
    <property type="entry name" value="GNAT_dom"/>
</dbReference>
<dbReference type="SUPFAM" id="SSF55729">
    <property type="entry name" value="Acyl-CoA N-acyltransferases (Nat)"/>
    <property type="match status" value="1"/>
</dbReference>
<organism evidence="2">
    <name type="scientific">mine drainage metagenome</name>
    <dbReference type="NCBI Taxonomy" id="410659"/>
    <lineage>
        <taxon>unclassified sequences</taxon>
        <taxon>metagenomes</taxon>
        <taxon>ecological metagenomes</taxon>
    </lineage>
</organism>
<reference evidence="2" key="1">
    <citation type="submission" date="2016-10" db="EMBL/GenBank/DDBJ databases">
        <title>Sequence of Gallionella enrichment culture.</title>
        <authorList>
            <person name="Poehlein A."/>
            <person name="Muehling M."/>
            <person name="Daniel R."/>
        </authorList>
    </citation>
    <scope>NUCLEOTIDE SEQUENCE</scope>
</reference>
<dbReference type="EMBL" id="MLJW01000059">
    <property type="protein sequence ID" value="OIR04262.1"/>
    <property type="molecule type" value="Genomic_DNA"/>
</dbReference>
<accession>A0A1J5SW51</accession>
<dbReference type="PANTHER" id="PTHR13355">
    <property type="entry name" value="GLUCOSAMINE 6-PHOSPHATE N-ACETYLTRANSFERASE"/>
    <property type="match status" value="1"/>
</dbReference>
<dbReference type="CDD" id="cd04301">
    <property type="entry name" value="NAT_SF"/>
    <property type="match status" value="1"/>
</dbReference>
<dbReference type="Gene3D" id="3.40.630.30">
    <property type="match status" value="1"/>
</dbReference>
<sequence length="145" mass="16533">MTTRFTVSLVCWHDGEPLLRAIREAVFIREQSVPEELEWDGKDEDCRHALALSLNGDAIGCGRIQANGHIGRIAVLPQWRKQKVGTAVMEVLLDEARSRGYKQVDVDSQTYAIPFYQKFGFVEYGKEFMDAGLPHKKMKLKLLPR</sequence>
<evidence type="ECO:0000259" key="1">
    <source>
        <dbReference type="PROSITE" id="PS51186"/>
    </source>
</evidence>
<proteinExistence type="predicted"/>
<keyword evidence="2" id="KW-0808">Transferase</keyword>
<dbReference type="PROSITE" id="PS51186">
    <property type="entry name" value="GNAT"/>
    <property type="match status" value="1"/>
</dbReference>
<dbReference type="InterPro" id="IPR039143">
    <property type="entry name" value="GNPNAT1-like"/>
</dbReference>